<evidence type="ECO:0000256" key="2">
    <source>
        <dbReference type="SAM" id="Phobius"/>
    </source>
</evidence>
<dbReference type="PROSITE" id="PS51031">
    <property type="entry name" value="BESS"/>
    <property type="match status" value="1"/>
</dbReference>
<name>A0A2S2NEV4_SCHGA</name>
<feature type="transmembrane region" description="Helical" evidence="2">
    <location>
        <begin position="113"/>
        <end position="131"/>
    </location>
</feature>
<gene>
    <name evidence="4" type="ORF">g.25738</name>
</gene>
<accession>A0A2S2NEV4</accession>
<protein>
    <recommendedName>
        <fullName evidence="3">BESS domain-containing protein</fullName>
    </recommendedName>
</protein>
<keyword evidence="2" id="KW-1133">Transmembrane helix</keyword>
<proteinExistence type="predicted"/>
<sequence>MTKTTEEAGYDLVQALLKFHDGTHGARERMVHKPGWKMLFMMLKYLNCYPELTSMPYQLTPIVLHVPPEYHQIVLKNPMIIRRRHVELLPIKYGYREFWKTHINRSRALPYQYLLWEGGFVLIVFCFYAIGDNVIRVVNITIHFSKKDVQPEPLCYQDKLMLEECYPLDTFNPGFALPKPISINTNRWTILRELKESSDKKGNEMFLLSLSPLMDELSDQILMDTRRKMLELLEEAMSWKRNFDR</sequence>
<evidence type="ECO:0000313" key="4">
    <source>
        <dbReference type="EMBL" id="MBY15677.1"/>
    </source>
</evidence>
<evidence type="ECO:0000259" key="3">
    <source>
        <dbReference type="PROSITE" id="PS51031"/>
    </source>
</evidence>
<comment type="subcellular location">
    <subcellularLocation>
        <location evidence="1">Nucleus</location>
    </subcellularLocation>
</comment>
<reference evidence="4" key="1">
    <citation type="submission" date="2018-04" db="EMBL/GenBank/DDBJ databases">
        <title>Transcriptome of Schizaphis graminum biotype I.</title>
        <authorList>
            <person name="Scully E.D."/>
            <person name="Geib S.M."/>
            <person name="Palmer N.A."/>
            <person name="Koch K."/>
            <person name="Bradshaw J."/>
            <person name="Heng-Moss T."/>
            <person name="Sarath G."/>
        </authorList>
    </citation>
    <scope>NUCLEOTIDE SEQUENCE</scope>
</reference>
<keyword evidence="2" id="KW-0472">Membrane</keyword>
<dbReference type="InterPro" id="IPR004210">
    <property type="entry name" value="BESS_motif"/>
</dbReference>
<keyword evidence="2" id="KW-0812">Transmembrane</keyword>
<dbReference type="GO" id="GO:0005634">
    <property type="term" value="C:nucleus"/>
    <property type="evidence" value="ECO:0007669"/>
    <property type="project" value="UniProtKB-SubCell"/>
</dbReference>
<dbReference type="EMBL" id="GGMR01003058">
    <property type="protein sequence ID" value="MBY15677.1"/>
    <property type="molecule type" value="Transcribed_RNA"/>
</dbReference>
<feature type="domain" description="BESS" evidence="3">
    <location>
        <begin position="200"/>
        <end position="239"/>
    </location>
</feature>
<dbReference type="AlphaFoldDB" id="A0A2S2NEV4"/>
<evidence type="ECO:0000256" key="1">
    <source>
        <dbReference type="PROSITE-ProRule" id="PRU00371"/>
    </source>
</evidence>
<organism evidence="4">
    <name type="scientific">Schizaphis graminum</name>
    <name type="common">Green bug aphid</name>
    <dbReference type="NCBI Taxonomy" id="13262"/>
    <lineage>
        <taxon>Eukaryota</taxon>
        <taxon>Metazoa</taxon>
        <taxon>Ecdysozoa</taxon>
        <taxon>Arthropoda</taxon>
        <taxon>Hexapoda</taxon>
        <taxon>Insecta</taxon>
        <taxon>Pterygota</taxon>
        <taxon>Neoptera</taxon>
        <taxon>Paraneoptera</taxon>
        <taxon>Hemiptera</taxon>
        <taxon>Sternorrhyncha</taxon>
        <taxon>Aphidomorpha</taxon>
        <taxon>Aphidoidea</taxon>
        <taxon>Aphididae</taxon>
        <taxon>Aphidini</taxon>
        <taxon>Schizaphis</taxon>
    </lineage>
</organism>
<dbReference type="GO" id="GO:0003677">
    <property type="term" value="F:DNA binding"/>
    <property type="evidence" value="ECO:0007669"/>
    <property type="project" value="InterPro"/>
</dbReference>
<keyword evidence="1" id="KW-0539">Nucleus</keyword>